<evidence type="ECO:0000313" key="4">
    <source>
        <dbReference type="Proteomes" id="UP000013911"/>
    </source>
</evidence>
<name>R7ZJ57_LYSSH</name>
<protein>
    <submittedName>
        <fullName evidence="3">TP901 family phage tail tape measure protein</fullName>
    </submittedName>
</protein>
<dbReference type="eggNOG" id="ENOG502ZQIR">
    <property type="taxonomic scope" value="Bacteria"/>
</dbReference>
<evidence type="ECO:0000256" key="2">
    <source>
        <dbReference type="SAM" id="Phobius"/>
    </source>
</evidence>
<gene>
    <name evidence="3" type="ORF">H131_01573</name>
</gene>
<dbReference type="Proteomes" id="UP000013911">
    <property type="component" value="Unassembled WGS sequence"/>
</dbReference>
<dbReference type="RefSeq" id="WP_010857282.1">
    <property type="nucleotide sequence ID" value="NZ_KB933398.1"/>
</dbReference>
<keyword evidence="2" id="KW-1133">Transmembrane helix</keyword>
<organism evidence="3 4">
    <name type="scientific">Lysinibacillus sphaericus OT4b.31</name>
    <dbReference type="NCBI Taxonomy" id="1285586"/>
    <lineage>
        <taxon>Bacteria</taxon>
        <taxon>Bacillati</taxon>
        <taxon>Bacillota</taxon>
        <taxon>Bacilli</taxon>
        <taxon>Bacillales</taxon>
        <taxon>Bacillaceae</taxon>
        <taxon>Lysinibacillus</taxon>
    </lineage>
</organism>
<evidence type="ECO:0000313" key="3">
    <source>
        <dbReference type="EMBL" id="EON74130.1"/>
    </source>
</evidence>
<dbReference type="OrthoDB" id="90760at2"/>
<dbReference type="PATRIC" id="fig|1285586.5.peg.309"/>
<proteinExistence type="predicted"/>
<feature type="region of interest" description="Disordered" evidence="1">
    <location>
        <begin position="1"/>
        <end position="26"/>
    </location>
</feature>
<keyword evidence="2" id="KW-0812">Transmembrane</keyword>
<reference evidence="3 4" key="1">
    <citation type="submission" date="2013-04" db="EMBL/GenBank/DDBJ databases">
        <title>Draft genome of the heavy metal tolerant bacterium Lysinibacillus sphaericus strain OT4b.31.</title>
        <authorList>
            <person name="Pena-Montenegro T.D."/>
            <person name="Dussan J."/>
        </authorList>
    </citation>
    <scope>NUCLEOTIDE SEQUENCE [LARGE SCALE GENOMIC DNA]</scope>
    <source>
        <strain evidence="3 4">OT4b.31</strain>
    </source>
</reference>
<dbReference type="HOGENOM" id="CLU_371254_0_0_9"/>
<dbReference type="AlphaFoldDB" id="R7ZJ57"/>
<accession>R7ZJ57</accession>
<sequence length="802" mass="86174">MRQLTQMMERMNRTSRAAGESVSRSQTAVNRFGSAVSSTSNRMSGFSTRMTGLRAGTNGLSASFSGMQSALVGIASAYLGAQGAAKAFDATIGAAARYQQSEVAVKAIFNDDKKSNAYMKMVDKMAIDSPLLNSTDMLASSKSLVSMTKNVDDLGKAWSIIERLMVLDPTQGTDGAAFSLKELWQGDSQSMVERFGLDRQKLNDIKKMAIPQQIAEINKMLDGMGITQKTVDAMGKTTLGYWAQIGERVGKFMRQIGNMGNSKLGASLGGIVKMFDNSESALNSLAAKLDAKLASIVDKAISFGKFVWKWREPIAYTIGALAAALGAFAVVGVIAALANPISLIAAGIASAVVGFKALYDNSKLVRGVIDGIGTAFDAISKIFNGEHRAAIDLLESTGLNPKQVDLIRKFGYSLKEAVGNIKGTFQSISHIFNGQHKAAIDVLKSAGFSTEQANQVRKFGYRLKSAFDVVREVLNGVGTLLTGGGSTDLAAALGMSPETATKVDGFIKNVYDNIVSFVNFTKTKFEEFKTYISEKITQIQPVFERLKEAFSQAFTTIGSIISNAWSIIEPYLSGFWNLLQILGDIAVIVFNNVIAPSISFTTQLFSTLWTIAQPILSALAVGFELLSEVIKWLWDNVLAPLVEFILTGVKNAFDTFSEVLSAVQGWFETLSGWISTAYGHVKDFASFISSVKMPDWITNGISAGVNFVGGLIGAGDKGGKKSHYSGLDSVPYDGYSARLHKGERVLTSRENKEYSQGNGGSSNGAITIAKLADSIIVREDADIDRIADGLVTKILERRGVTA</sequence>
<dbReference type="EMBL" id="AQPX01000005">
    <property type="protein sequence ID" value="EON74130.1"/>
    <property type="molecule type" value="Genomic_DNA"/>
</dbReference>
<keyword evidence="2" id="KW-0472">Membrane</keyword>
<comment type="caution">
    <text evidence="3">The sequence shown here is derived from an EMBL/GenBank/DDBJ whole genome shotgun (WGS) entry which is preliminary data.</text>
</comment>
<feature type="transmembrane region" description="Helical" evidence="2">
    <location>
        <begin position="314"/>
        <end position="335"/>
    </location>
</feature>
<evidence type="ECO:0000256" key="1">
    <source>
        <dbReference type="SAM" id="MobiDB-lite"/>
    </source>
</evidence>